<keyword evidence="3" id="KW-1185">Reference proteome</keyword>
<keyword evidence="1" id="KW-0472">Membrane</keyword>
<evidence type="ECO:0008006" key="4">
    <source>
        <dbReference type="Google" id="ProtNLM"/>
    </source>
</evidence>
<dbReference type="AlphaFoldDB" id="A0A344TPH3"/>
<dbReference type="Gene3D" id="2.60.40.1120">
    <property type="entry name" value="Carboxypeptidase-like, regulatory domain"/>
    <property type="match status" value="1"/>
</dbReference>
<protein>
    <recommendedName>
        <fullName evidence="4">CarboxypepD_reg-like domain-containing protein</fullName>
    </recommendedName>
</protein>
<name>A0A344TPH3_9BACT</name>
<gene>
    <name evidence="2" type="ORF">DR864_23795</name>
</gene>
<feature type="transmembrane region" description="Helical" evidence="1">
    <location>
        <begin position="20"/>
        <end position="39"/>
    </location>
</feature>
<dbReference type="KEGG" id="run:DR864_23795"/>
<dbReference type="SUPFAM" id="SSF49464">
    <property type="entry name" value="Carboxypeptidase regulatory domain-like"/>
    <property type="match status" value="1"/>
</dbReference>
<evidence type="ECO:0000313" key="2">
    <source>
        <dbReference type="EMBL" id="AXE20544.1"/>
    </source>
</evidence>
<sequence length="306" mass="34194">MQSFIPQIENPHFMNPTFNIFVFLFMTLPGIILGQSLEIKGIVRDKNKIGIPCATISVKNKLQGYITDEKGYYQLNVGPNDTLVVSSPGFEVSFISIKNVVVLSPLFIYLASKEPLQLIPIENTNLFQRSSMEGVFDQPSRTAFNAALGQSIALKIDNSAKKEALLSKIHAKFDKKTLSQTKLRIRVFSISPVTGEPLHDLLTKSVIVPITSETFLFDIEPYNIAVPAEGCFVGFDWIEMPERLKKQPQSAAYAQINFLKPCLKTTSKICSTKTFSRVFASEWRSWSPQTSGHCPSNVFIAATLKY</sequence>
<reference evidence="2 3" key="1">
    <citation type="submission" date="2018-07" db="EMBL/GenBank/DDBJ databases">
        <title>Genome sequencing of Runella.</title>
        <authorList>
            <person name="Baek M.-G."/>
            <person name="Yi H."/>
        </authorList>
    </citation>
    <scope>NUCLEOTIDE SEQUENCE [LARGE SCALE GENOMIC DNA]</scope>
    <source>
        <strain evidence="2 3">HYN0085</strain>
    </source>
</reference>
<organism evidence="2 3">
    <name type="scientific">Runella rosea</name>
    <dbReference type="NCBI Taxonomy" id="2259595"/>
    <lineage>
        <taxon>Bacteria</taxon>
        <taxon>Pseudomonadati</taxon>
        <taxon>Bacteroidota</taxon>
        <taxon>Cytophagia</taxon>
        <taxon>Cytophagales</taxon>
        <taxon>Spirosomataceae</taxon>
        <taxon>Runella</taxon>
    </lineage>
</organism>
<dbReference type="InterPro" id="IPR008969">
    <property type="entry name" value="CarboxyPept-like_regulatory"/>
</dbReference>
<dbReference type="Proteomes" id="UP000251993">
    <property type="component" value="Chromosome"/>
</dbReference>
<dbReference type="Pfam" id="PF13715">
    <property type="entry name" value="CarbopepD_reg_2"/>
    <property type="match status" value="1"/>
</dbReference>
<evidence type="ECO:0000313" key="3">
    <source>
        <dbReference type="Proteomes" id="UP000251993"/>
    </source>
</evidence>
<dbReference type="OrthoDB" id="914976at2"/>
<accession>A0A344TPH3</accession>
<evidence type="ECO:0000256" key="1">
    <source>
        <dbReference type="SAM" id="Phobius"/>
    </source>
</evidence>
<dbReference type="EMBL" id="CP030850">
    <property type="protein sequence ID" value="AXE20544.1"/>
    <property type="molecule type" value="Genomic_DNA"/>
</dbReference>
<keyword evidence="1" id="KW-1133">Transmembrane helix</keyword>
<keyword evidence="1" id="KW-0812">Transmembrane</keyword>
<proteinExistence type="predicted"/>